<protein>
    <submittedName>
        <fullName evidence="1">Uncharacterized protein</fullName>
    </submittedName>
</protein>
<reference evidence="1" key="1">
    <citation type="submission" date="2014-09" db="EMBL/GenBank/DDBJ databases">
        <authorList>
            <person name="Magalhaes I.L.F."/>
            <person name="Oliveira U."/>
            <person name="Santos F.R."/>
            <person name="Vidigal T.H.D.A."/>
            <person name="Brescovit A.D."/>
            <person name="Santos A.J."/>
        </authorList>
    </citation>
    <scope>NUCLEOTIDE SEQUENCE</scope>
    <source>
        <tissue evidence="1">Shoot tissue taken approximately 20 cm above the soil surface</tissue>
    </source>
</reference>
<evidence type="ECO:0000313" key="1">
    <source>
        <dbReference type="EMBL" id="JAD72875.1"/>
    </source>
</evidence>
<dbReference type="EMBL" id="GBRH01225020">
    <property type="protein sequence ID" value="JAD72875.1"/>
    <property type="molecule type" value="Transcribed_RNA"/>
</dbReference>
<reference evidence="1" key="2">
    <citation type="journal article" date="2015" name="Data Brief">
        <title>Shoot transcriptome of the giant reed, Arundo donax.</title>
        <authorList>
            <person name="Barrero R.A."/>
            <person name="Guerrero F.D."/>
            <person name="Moolhuijzen P."/>
            <person name="Goolsby J.A."/>
            <person name="Tidwell J."/>
            <person name="Bellgard S.E."/>
            <person name="Bellgard M.I."/>
        </authorList>
    </citation>
    <scope>NUCLEOTIDE SEQUENCE</scope>
    <source>
        <tissue evidence="1">Shoot tissue taken approximately 20 cm above the soil surface</tissue>
    </source>
</reference>
<organism evidence="1">
    <name type="scientific">Arundo donax</name>
    <name type="common">Giant reed</name>
    <name type="synonym">Donax arundinaceus</name>
    <dbReference type="NCBI Taxonomy" id="35708"/>
    <lineage>
        <taxon>Eukaryota</taxon>
        <taxon>Viridiplantae</taxon>
        <taxon>Streptophyta</taxon>
        <taxon>Embryophyta</taxon>
        <taxon>Tracheophyta</taxon>
        <taxon>Spermatophyta</taxon>
        <taxon>Magnoliopsida</taxon>
        <taxon>Liliopsida</taxon>
        <taxon>Poales</taxon>
        <taxon>Poaceae</taxon>
        <taxon>PACMAD clade</taxon>
        <taxon>Arundinoideae</taxon>
        <taxon>Arundineae</taxon>
        <taxon>Arundo</taxon>
    </lineage>
</organism>
<dbReference type="AlphaFoldDB" id="A0A0A9CHK7"/>
<sequence>MIMHTKGLTIKYLSNTPDCC</sequence>
<accession>A0A0A9CHK7</accession>
<name>A0A0A9CHK7_ARUDO</name>
<proteinExistence type="predicted"/>